<keyword evidence="2 7" id="KW-0813">Transport</keyword>
<evidence type="ECO:0000256" key="2">
    <source>
        <dbReference type="ARBA" id="ARBA00022448"/>
    </source>
</evidence>
<dbReference type="SUPFAM" id="SSF161098">
    <property type="entry name" value="MetI-like"/>
    <property type="match status" value="1"/>
</dbReference>
<dbReference type="InterPro" id="IPR035906">
    <property type="entry name" value="MetI-like_sf"/>
</dbReference>
<dbReference type="GO" id="GO:0005886">
    <property type="term" value="C:plasma membrane"/>
    <property type="evidence" value="ECO:0007669"/>
    <property type="project" value="UniProtKB-SubCell"/>
</dbReference>
<feature type="transmembrane region" description="Helical" evidence="7">
    <location>
        <begin position="70"/>
        <end position="95"/>
    </location>
</feature>
<dbReference type="Gene3D" id="1.10.3720.10">
    <property type="entry name" value="MetI-like"/>
    <property type="match status" value="1"/>
</dbReference>
<dbReference type="Pfam" id="PF00528">
    <property type="entry name" value="BPD_transp_1"/>
    <property type="match status" value="1"/>
</dbReference>
<dbReference type="PANTHER" id="PTHR32243">
    <property type="entry name" value="MALTOSE TRANSPORT SYSTEM PERMEASE-RELATED"/>
    <property type="match status" value="1"/>
</dbReference>
<evidence type="ECO:0000259" key="8">
    <source>
        <dbReference type="PROSITE" id="PS50928"/>
    </source>
</evidence>
<evidence type="ECO:0000256" key="4">
    <source>
        <dbReference type="ARBA" id="ARBA00022692"/>
    </source>
</evidence>
<keyword evidence="3" id="KW-1003">Cell membrane</keyword>
<feature type="transmembrane region" description="Helical" evidence="7">
    <location>
        <begin position="138"/>
        <end position="161"/>
    </location>
</feature>
<feature type="domain" description="ABC transmembrane type-1" evidence="8">
    <location>
        <begin position="70"/>
        <end position="263"/>
    </location>
</feature>
<dbReference type="GO" id="GO:0055085">
    <property type="term" value="P:transmembrane transport"/>
    <property type="evidence" value="ECO:0007669"/>
    <property type="project" value="InterPro"/>
</dbReference>
<gene>
    <name evidence="9" type="ORF">FHW37_101731</name>
</gene>
<name>A0A561R8J5_9HYPH</name>
<feature type="transmembrane region" description="Helical" evidence="7">
    <location>
        <begin position="107"/>
        <end position="132"/>
    </location>
</feature>
<feature type="transmembrane region" description="Helical" evidence="7">
    <location>
        <begin position="12"/>
        <end position="30"/>
    </location>
</feature>
<evidence type="ECO:0000256" key="1">
    <source>
        <dbReference type="ARBA" id="ARBA00004651"/>
    </source>
</evidence>
<feature type="transmembrane region" description="Helical" evidence="7">
    <location>
        <begin position="182"/>
        <end position="204"/>
    </location>
</feature>
<dbReference type="PROSITE" id="PS50928">
    <property type="entry name" value="ABC_TM1"/>
    <property type="match status" value="1"/>
</dbReference>
<keyword evidence="5 7" id="KW-1133">Transmembrane helix</keyword>
<protein>
    <submittedName>
        <fullName evidence="9">Trehalose/maltose transport system permease protein</fullName>
    </submittedName>
</protein>
<evidence type="ECO:0000256" key="5">
    <source>
        <dbReference type="ARBA" id="ARBA00022989"/>
    </source>
</evidence>
<dbReference type="InterPro" id="IPR050901">
    <property type="entry name" value="BP-dep_ABC_trans_perm"/>
</dbReference>
<evidence type="ECO:0000313" key="9">
    <source>
        <dbReference type="EMBL" id="TWF58927.1"/>
    </source>
</evidence>
<dbReference type="Proteomes" id="UP000320653">
    <property type="component" value="Unassembled WGS sequence"/>
</dbReference>
<evidence type="ECO:0000313" key="10">
    <source>
        <dbReference type="Proteomes" id="UP000320653"/>
    </source>
</evidence>
<accession>A0A561R8J5</accession>
<evidence type="ECO:0000256" key="3">
    <source>
        <dbReference type="ARBA" id="ARBA00022475"/>
    </source>
</evidence>
<evidence type="ECO:0000256" key="7">
    <source>
        <dbReference type="RuleBase" id="RU363032"/>
    </source>
</evidence>
<feature type="transmembrane region" description="Helical" evidence="7">
    <location>
        <begin position="245"/>
        <end position="263"/>
    </location>
</feature>
<comment type="caution">
    <text evidence="9">The sequence shown here is derived from an EMBL/GenBank/DDBJ whole genome shotgun (WGS) entry which is preliminary data.</text>
</comment>
<dbReference type="CDD" id="cd06261">
    <property type="entry name" value="TM_PBP2"/>
    <property type="match status" value="1"/>
</dbReference>
<dbReference type="OrthoDB" id="9815445at2"/>
<sequence length="278" mass="30431">MITRILSRTAFYLILAIGLFYILFPFYWMIVNSLKPSAELFATPLSYWPRQLTLDNYRAVLADGSFVRSIFNSFVVAGGATILSLALSSMAAYALARYRFAGKQATLYIILGMSTFPQIAVLGGLFTLARALGIYNTYWALILSYMIFTLPFCVWVLTSFVKEIPDTLDEAATIDGASAWQILWKVIIPLAGPGLVATGLLSFINAWNEFLFALTLTADNQARTVPVAVALFSGQSEHELPWGKITAASTVVTVPVVLLALMFQKRIVEGLTSGAVKG</sequence>
<dbReference type="EMBL" id="VIWP01000001">
    <property type="protein sequence ID" value="TWF58927.1"/>
    <property type="molecule type" value="Genomic_DNA"/>
</dbReference>
<reference evidence="9 10" key="1">
    <citation type="submission" date="2019-06" db="EMBL/GenBank/DDBJ databases">
        <title>Sorghum-associated microbial communities from plants grown in Nebraska, USA.</title>
        <authorList>
            <person name="Schachtman D."/>
        </authorList>
    </citation>
    <scope>NUCLEOTIDE SEQUENCE [LARGE SCALE GENOMIC DNA]</scope>
    <source>
        <strain evidence="9 10">1225</strain>
    </source>
</reference>
<keyword evidence="10" id="KW-1185">Reference proteome</keyword>
<dbReference type="InterPro" id="IPR000515">
    <property type="entry name" value="MetI-like"/>
</dbReference>
<dbReference type="PANTHER" id="PTHR32243:SF18">
    <property type="entry name" value="INNER MEMBRANE ABC TRANSPORTER PERMEASE PROTEIN YCJP"/>
    <property type="match status" value="1"/>
</dbReference>
<evidence type="ECO:0000256" key="6">
    <source>
        <dbReference type="ARBA" id="ARBA00023136"/>
    </source>
</evidence>
<organism evidence="9 10">
    <name type="scientific">Neorhizobium alkalisoli</name>
    <dbReference type="NCBI Taxonomy" id="528178"/>
    <lineage>
        <taxon>Bacteria</taxon>
        <taxon>Pseudomonadati</taxon>
        <taxon>Pseudomonadota</taxon>
        <taxon>Alphaproteobacteria</taxon>
        <taxon>Hyphomicrobiales</taxon>
        <taxon>Rhizobiaceae</taxon>
        <taxon>Rhizobium/Agrobacterium group</taxon>
        <taxon>Neorhizobium</taxon>
    </lineage>
</organism>
<dbReference type="AlphaFoldDB" id="A0A561R8J5"/>
<proteinExistence type="inferred from homology"/>
<comment type="subcellular location">
    <subcellularLocation>
        <location evidence="1 7">Cell membrane</location>
        <topology evidence="1 7">Multi-pass membrane protein</topology>
    </subcellularLocation>
</comment>
<keyword evidence="4 7" id="KW-0812">Transmembrane</keyword>
<comment type="similarity">
    <text evidence="7">Belongs to the binding-protein-dependent transport system permease family.</text>
</comment>
<keyword evidence="6 7" id="KW-0472">Membrane</keyword>